<dbReference type="CDD" id="cd05941">
    <property type="entry name" value="MCS"/>
    <property type="match status" value="1"/>
</dbReference>
<proteinExistence type="inferred from homology"/>
<dbReference type="InterPro" id="IPR025110">
    <property type="entry name" value="AMP-bd_C"/>
</dbReference>
<dbReference type="Gene3D" id="3.30.300.30">
    <property type="match status" value="1"/>
</dbReference>
<dbReference type="InterPro" id="IPR000873">
    <property type="entry name" value="AMP-dep_synth/lig_dom"/>
</dbReference>
<sequence length="499" mass="55685">MRGNNLKLFNKAEECKTSTAIIVSGRNFSYRDLLVASCRVAGSLLDERNDLKGERIAFMVPPGFDYVAVQWGIWRAGGVAVPLGLQYPDPEIEYTVTHSETTTVITVKEFEESLTLICQTQGSKLRLVQEMLSGPSVEMPILESGRPAMILYTSGTTSRPKGVLMTHENIQAQVTSLIEAWEWTSKDHILLVLPLHHIHGIINILTCSLMSGAKCDMHIGFNCESAWKQLAAGNLTLFMAVPTIYSKLIDGWENSPSDVKMKLSQGASRLRLMVSGSSALPVAVLERWKAITGHVLLERYGMTEIGMALSNPLHGERRPGYVGTELPEVEVRCVDEKGSRIGPGKEGEIEVRGKTVFQGYWKNPEATKSAFRGDWFRTGDIAIMDRGSYRILGRKNVDIIKTGGYKVSALEVEEVLREHPDILDCAVVGIEDFEWGEKVLAVIALRRPGAIDLRNLREWAKERLAVQKVPRELFEIEKLPRNALGKINKQELRARFGER</sequence>
<dbReference type="InterPro" id="IPR020845">
    <property type="entry name" value="AMP-binding_CS"/>
</dbReference>
<dbReference type="SUPFAM" id="SSF56801">
    <property type="entry name" value="Acetyl-CoA synthetase-like"/>
    <property type="match status" value="1"/>
</dbReference>
<dbReference type="InterPro" id="IPR045851">
    <property type="entry name" value="AMP-bd_C_sf"/>
</dbReference>
<evidence type="ECO:0000313" key="4">
    <source>
        <dbReference type="EMBL" id="AWT60014.1"/>
    </source>
</evidence>
<evidence type="ECO:0000259" key="2">
    <source>
        <dbReference type="Pfam" id="PF00501"/>
    </source>
</evidence>
<dbReference type="AlphaFoldDB" id="A0A2Z4AI49"/>
<dbReference type="EC" id="6.2.1.3" evidence="4"/>
<dbReference type="Pfam" id="PF00501">
    <property type="entry name" value="AMP-binding"/>
    <property type="match status" value="1"/>
</dbReference>
<organism evidence="4 5">
    <name type="scientific">Candidatus Moanibacter tarae</name>
    <dbReference type="NCBI Taxonomy" id="2200854"/>
    <lineage>
        <taxon>Bacteria</taxon>
        <taxon>Pseudomonadati</taxon>
        <taxon>Verrucomicrobiota</taxon>
        <taxon>Opitutia</taxon>
        <taxon>Puniceicoccales</taxon>
        <taxon>Puniceicoccales incertae sedis</taxon>
        <taxon>Candidatus Moanibacter</taxon>
    </lineage>
</organism>
<accession>A0A2Z4AI49</accession>
<name>A0A2Z4AI49_9BACT</name>
<dbReference type="PANTHER" id="PTHR43201:SF8">
    <property type="entry name" value="ACYL-COA SYNTHETASE FAMILY MEMBER 3"/>
    <property type="match status" value="1"/>
</dbReference>
<dbReference type="Proteomes" id="UP000247465">
    <property type="component" value="Chromosome"/>
</dbReference>
<comment type="similarity">
    <text evidence="1">Belongs to the ATP-dependent AMP-binding enzyme family.</text>
</comment>
<protein>
    <submittedName>
        <fullName evidence="4">Long-chain-fatty-acid--CoA ligase</fullName>
        <ecNumber evidence="4">6.2.1.3</ecNumber>
    </submittedName>
</protein>
<dbReference type="GO" id="GO:0031956">
    <property type="term" value="F:medium-chain fatty acid-CoA ligase activity"/>
    <property type="evidence" value="ECO:0007669"/>
    <property type="project" value="TreeGrafter"/>
</dbReference>
<evidence type="ECO:0000256" key="1">
    <source>
        <dbReference type="ARBA" id="ARBA00006432"/>
    </source>
</evidence>
<dbReference type="KEGG" id="mtar:DF168_01213"/>
<reference evidence="4 5" key="1">
    <citation type="submission" date="2018-06" db="EMBL/GenBank/DDBJ databases">
        <title>Draft Genome Sequence of a Novel Marine Bacterium Related to the Verrucomicrobia.</title>
        <authorList>
            <person name="Vosseberg J."/>
            <person name="Martijn J."/>
            <person name="Ettema T.J.G."/>
        </authorList>
    </citation>
    <scope>NUCLEOTIDE SEQUENCE [LARGE SCALE GENOMIC DNA]</scope>
    <source>
        <strain evidence="4">TARA_B100001123</strain>
    </source>
</reference>
<dbReference type="PROSITE" id="PS00455">
    <property type="entry name" value="AMP_BINDING"/>
    <property type="match status" value="1"/>
</dbReference>
<gene>
    <name evidence="4" type="primary">lcfB</name>
    <name evidence="4" type="ORF">DF168_01213</name>
</gene>
<dbReference type="GO" id="GO:0004467">
    <property type="term" value="F:long-chain fatty acid-CoA ligase activity"/>
    <property type="evidence" value="ECO:0007669"/>
    <property type="project" value="UniProtKB-EC"/>
</dbReference>
<evidence type="ECO:0000259" key="3">
    <source>
        <dbReference type="Pfam" id="PF13193"/>
    </source>
</evidence>
<dbReference type="PANTHER" id="PTHR43201">
    <property type="entry name" value="ACYL-COA SYNTHETASE"/>
    <property type="match status" value="1"/>
</dbReference>
<feature type="domain" description="AMP-dependent synthetase/ligase" evidence="2">
    <location>
        <begin position="10"/>
        <end position="361"/>
    </location>
</feature>
<feature type="domain" description="AMP-binding enzyme C-terminal" evidence="3">
    <location>
        <begin position="411"/>
        <end position="486"/>
    </location>
</feature>
<dbReference type="EMBL" id="CP029803">
    <property type="protein sequence ID" value="AWT60014.1"/>
    <property type="molecule type" value="Genomic_DNA"/>
</dbReference>
<keyword evidence="4" id="KW-0436">Ligase</keyword>
<dbReference type="Gene3D" id="3.40.50.12780">
    <property type="entry name" value="N-terminal domain of ligase-like"/>
    <property type="match status" value="1"/>
</dbReference>
<dbReference type="Pfam" id="PF13193">
    <property type="entry name" value="AMP-binding_C"/>
    <property type="match status" value="1"/>
</dbReference>
<dbReference type="InterPro" id="IPR042099">
    <property type="entry name" value="ANL_N_sf"/>
</dbReference>
<evidence type="ECO:0000313" key="5">
    <source>
        <dbReference type="Proteomes" id="UP000247465"/>
    </source>
</evidence>